<sequence length="167" mass="17401">MKAQFAVIATLIAASASGVFAESYPDTARVVSSTAIVQRVNVPRQECWTETQQVQTQSSGGNGIAGSIIGGVAGGLLGHQVGGGRGNTAATVAGAIGGAMLGDKVATSGQQGEVQQQEIRKCRNVEQWQDQVTGYQVTYEYKGHTFVTQLPQQPGDKLPVSVNVSPR</sequence>
<keyword evidence="6" id="KW-1185">Reference proteome</keyword>
<dbReference type="NCBIfam" id="NF008437">
    <property type="entry name" value="PRK11280.1"/>
    <property type="match status" value="1"/>
</dbReference>
<feature type="domain" description="Glycine zipper 2TM" evidence="4">
    <location>
        <begin position="66"/>
        <end position="105"/>
    </location>
</feature>
<dbReference type="EMBL" id="LAQT01000038">
    <property type="protein sequence ID" value="KPC49174.1"/>
    <property type="molecule type" value="Genomic_DNA"/>
</dbReference>
<evidence type="ECO:0000313" key="6">
    <source>
        <dbReference type="Proteomes" id="UP000037939"/>
    </source>
</evidence>
<reference evidence="5 6" key="1">
    <citation type="submission" date="2015-07" db="EMBL/GenBank/DDBJ databases">
        <title>Draft genome sequence of the Amantichitinum ursilacus IGB-41, a new chitin-degrading bacterium.</title>
        <authorList>
            <person name="Kirstahler P."/>
            <person name="Guenther M."/>
            <person name="Grumaz C."/>
            <person name="Rupp S."/>
            <person name="Zibek S."/>
            <person name="Sohn K."/>
        </authorList>
    </citation>
    <scope>NUCLEOTIDE SEQUENCE [LARGE SCALE GENOMIC DNA]</scope>
    <source>
        <strain evidence="5 6">IGB-41</strain>
    </source>
</reference>
<evidence type="ECO:0000256" key="3">
    <source>
        <dbReference type="SAM" id="SignalP"/>
    </source>
</evidence>
<accession>A0A0N0GKU2</accession>
<evidence type="ECO:0000256" key="2">
    <source>
        <dbReference type="ARBA" id="ARBA00023136"/>
    </source>
</evidence>
<gene>
    <name evidence="5" type="ORF">WG78_21680</name>
</gene>
<dbReference type="InterPro" id="IPR051407">
    <property type="entry name" value="Bact_OM_lipoprot/Surf_antigen"/>
</dbReference>
<proteinExistence type="predicted"/>
<dbReference type="AlphaFoldDB" id="A0A0N0GKU2"/>
<comment type="subcellular location">
    <subcellularLocation>
        <location evidence="1">Membrane</location>
    </subcellularLocation>
</comment>
<dbReference type="PATRIC" id="fig|857265.3.peg.4441"/>
<name>A0A0N0GKU2_9NEIS</name>
<protein>
    <recommendedName>
        <fullName evidence="4">Glycine zipper 2TM domain-containing protein</fullName>
    </recommendedName>
</protein>
<dbReference type="STRING" id="857265.WG78_21680"/>
<feature type="chain" id="PRO_5005849605" description="Glycine zipper 2TM domain-containing protein" evidence="3">
    <location>
        <begin position="22"/>
        <end position="167"/>
    </location>
</feature>
<organism evidence="5 6">
    <name type="scientific">Amantichitinum ursilacus</name>
    <dbReference type="NCBI Taxonomy" id="857265"/>
    <lineage>
        <taxon>Bacteria</taxon>
        <taxon>Pseudomonadati</taxon>
        <taxon>Pseudomonadota</taxon>
        <taxon>Betaproteobacteria</taxon>
        <taxon>Neisseriales</taxon>
        <taxon>Chitinibacteraceae</taxon>
        <taxon>Amantichitinum</taxon>
    </lineage>
</organism>
<comment type="caution">
    <text evidence="5">The sequence shown here is derived from an EMBL/GenBank/DDBJ whole genome shotgun (WGS) entry which is preliminary data.</text>
</comment>
<keyword evidence="3" id="KW-0732">Signal</keyword>
<dbReference type="Pfam" id="PF05433">
    <property type="entry name" value="Rick_17kDa_Anti"/>
    <property type="match status" value="1"/>
</dbReference>
<dbReference type="InterPro" id="IPR008816">
    <property type="entry name" value="Gly_zipper_2TM_dom"/>
</dbReference>
<dbReference type="RefSeq" id="WP_053939901.1">
    <property type="nucleotide sequence ID" value="NZ_LAQT01000038.1"/>
</dbReference>
<dbReference type="PANTHER" id="PTHR35603:SF2">
    <property type="entry name" value="OUTER MEMBRANE LIPOPROTEIN"/>
    <property type="match status" value="1"/>
</dbReference>
<dbReference type="PANTHER" id="PTHR35603">
    <property type="match status" value="1"/>
</dbReference>
<evidence type="ECO:0000313" key="5">
    <source>
        <dbReference type="EMBL" id="KPC49174.1"/>
    </source>
</evidence>
<dbReference type="GO" id="GO:0019867">
    <property type="term" value="C:outer membrane"/>
    <property type="evidence" value="ECO:0007669"/>
    <property type="project" value="InterPro"/>
</dbReference>
<dbReference type="Proteomes" id="UP000037939">
    <property type="component" value="Unassembled WGS sequence"/>
</dbReference>
<keyword evidence="2" id="KW-0472">Membrane</keyword>
<feature type="signal peptide" evidence="3">
    <location>
        <begin position="1"/>
        <end position="21"/>
    </location>
</feature>
<evidence type="ECO:0000259" key="4">
    <source>
        <dbReference type="Pfam" id="PF05433"/>
    </source>
</evidence>
<evidence type="ECO:0000256" key="1">
    <source>
        <dbReference type="ARBA" id="ARBA00004370"/>
    </source>
</evidence>